<keyword evidence="5" id="KW-1003">Cell membrane</keyword>
<evidence type="ECO:0000256" key="10">
    <source>
        <dbReference type="ARBA" id="ARBA00023136"/>
    </source>
</evidence>
<dbReference type="Pfam" id="PF03717">
    <property type="entry name" value="PBP_dimer"/>
    <property type="match status" value="1"/>
</dbReference>
<dbReference type="GO" id="GO:0005886">
    <property type="term" value="C:plasma membrane"/>
    <property type="evidence" value="ECO:0007669"/>
    <property type="project" value="UniProtKB-SubCell"/>
</dbReference>
<evidence type="ECO:0000256" key="6">
    <source>
        <dbReference type="ARBA" id="ARBA00022692"/>
    </source>
</evidence>
<feature type="transmembrane region" description="Helical" evidence="12">
    <location>
        <begin position="163"/>
        <end position="180"/>
    </location>
</feature>
<keyword evidence="6 12" id="KW-0812">Transmembrane</keyword>
<accession>A0A7K3LYL0</accession>
<evidence type="ECO:0000259" key="14">
    <source>
        <dbReference type="Pfam" id="PF03717"/>
    </source>
</evidence>
<evidence type="ECO:0000256" key="2">
    <source>
        <dbReference type="ARBA" id="ARBA00004167"/>
    </source>
</evidence>
<feature type="transmembrane region" description="Helical" evidence="12">
    <location>
        <begin position="185"/>
        <end position="203"/>
    </location>
</feature>
<dbReference type="Pfam" id="PF01098">
    <property type="entry name" value="FTSW_RODA_SPOVE"/>
    <property type="match status" value="1"/>
</dbReference>
<feature type="domain" description="Penicillin-binding protein dimerisation" evidence="14">
    <location>
        <begin position="426"/>
        <end position="587"/>
    </location>
</feature>
<feature type="transmembrane region" description="Helical" evidence="12">
    <location>
        <begin position="304"/>
        <end position="326"/>
    </location>
</feature>
<dbReference type="Gene3D" id="3.90.1310.10">
    <property type="entry name" value="Penicillin-binding protein 2a (Domain 2)"/>
    <property type="match status" value="1"/>
</dbReference>
<evidence type="ECO:0000256" key="8">
    <source>
        <dbReference type="ARBA" id="ARBA00022984"/>
    </source>
</evidence>
<evidence type="ECO:0000256" key="12">
    <source>
        <dbReference type="SAM" id="Phobius"/>
    </source>
</evidence>
<gene>
    <name evidence="15" type="ORF">F7O44_03440</name>
</gene>
<keyword evidence="15" id="KW-0131">Cell cycle</keyword>
<dbReference type="InterPro" id="IPR005311">
    <property type="entry name" value="PBP_dimer"/>
</dbReference>
<feature type="transmembrane region" description="Helical" evidence="12">
    <location>
        <begin position="21"/>
        <end position="44"/>
    </location>
</feature>
<dbReference type="SUPFAM" id="SSF56519">
    <property type="entry name" value="Penicillin binding protein dimerisation domain"/>
    <property type="match status" value="1"/>
</dbReference>
<dbReference type="GO" id="GO:0008658">
    <property type="term" value="F:penicillin binding"/>
    <property type="evidence" value="ECO:0007669"/>
    <property type="project" value="InterPro"/>
</dbReference>
<dbReference type="PANTHER" id="PTHR30627">
    <property type="entry name" value="PEPTIDOGLYCAN D,D-TRANSPEPTIDASE"/>
    <property type="match status" value="1"/>
</dbReference>
<dbReference type="Pfam" id="PF00905">
    <property type="entry name" value="Transpeptidase"/>
    <property type="match status" value="1"/>
</dbReference>
<reference evidence="15 16" key="1">
    <citation type="submission" date="2019-11" db="EMBL/GenBank/DDBJ databases">
        <authorList>
            <person name="Li X.-J."/>
            <person name="Feng X.-M."/>
        </authorList>
    </citation>
    <scope>NUCLEOTIDE SEQUENCE [LARGE SCALE GENOMIC DNA]</scope>
    <source>
        <strain evidence="15 16">XMNu-373</strain>
    </source>
</reference>
<evidence type="ECO:0000256" key="7">
    <source>
        <dbReference type="ARBA" id="ARBA00022960"/>
    </source>
</evidence>
<keyword evidence="10 12" id="KW-0472">Membrane</keyword>
<dbReference type="GO" id="GO:0008360">
    <property type="term" value="P:regulation of cell shape"/>
    <property type="evidence" value="ECO:0007669"/>
    <property type="project" value="UniProtKB-KW"/>
</dbReference>
<keyword evidence="9 12" id="KW-1133">Transmembrane helix</keyword>
<dbReference type="EMBL" id="WLZY01000001">
    <property type="protein sequence ID" value="NDL56123.1"/>
    <property type="molecule type" value="Genomic_DNA"/>
</dbReference>
<dbReference type="Gene3D" id="3.40.710.10">
    <property type="entry name" value="DD-peptidase/beta-lactamase superfamily"/>
    <property type="match status" value="1"/>
</dbReference>
<dbReference type="InterPro" id="IPR036138">
    <property type="entry name" value="PBP_dimer_sf"/>
</dbReference>
<feature type="transmembrane region" description="Helical" evidence="12">
    <location>
        <begin position="119"/>
        <end position="136"/>
    </location>
</feature>
<feature type="transmembrane region" description="Helical" evidence="12">
    <location>
        <begin position="50"/>
        <end position="68"/>
    </location>
</feature>
<dbReference type="GO" id="GO:0051301">
    <property type="term" value="P:cell division"/>
    <property type="evidence" value="ECO:0007669"/>
    <property type="project" value="UniProtKB-KW"/>
</dbReference>
<comment type="subcellular location">
    <subcellularLocation>
        <location evidence="3">Cell membrane</location>
    </subcellularLocation>
    <subcellularLocation>
        <location evidence="1">Membrane</location>
        <topology evidence="1">Multi-pass membrane protein</topology>
    </subcellularLocation>
    <subcellularLocation>
        <location evidence="2">Membrane</location>
        <topology evidence="2">Single-pass membrane protein</topology>
    </subcellularLocation>
</comment>
<sequence>MRPASPNEASGRQLSASRVRTVDLAVLGAVLVLAGLGTLNLITIGAESLALRHVAVIGVGISMLLIMARWGASRLPLIGWAMYIASLAGLLVVLAGDVGSRGARRWLDLGVVTVQPSELAKIGVVIVLATLLGPGYTRRRFIVALGLAGVPIGLIMLQPDLSTGLVLAAMTAFVVILARVPLLPLIPLFGAALAALPLAVLLLRPYQLGRIQAFVSGDREASGSGWAMLQAEIAVALGGVTGTSGEPLHDLRVTYIPEAEHDLAFASLVHSWGLAAGVAVAVAVLVLVWRVVLVGRQSRMPEAALLAGGVATLLGVQTVVSIAANLGLLPHTGLPIPLFSYGGTAALATLVALGLVLATRRESEKRWPLWDAPAGRRRRPRWARTAAMVLTANLFALSYFTWHTQDVRSEELRAVSEEQMTRCIRLPAERGQIVAADGTPLVNNSDRYDVRVLPGLFPDSDSDELGRLASLVDESPDDVQAVLDGRGGELDVTVASVLPDAAADIAAEEFPGVLVAPSERREYPHGRLLGPMLGYVGVGTPEDMDRWPDLPLGATVGRAGLEQQYDDVLRGQDGRQCIYVDPVGRPMAAAGRIDPEPGDDVELHLDLELQELADSLVRAAIDDVGGDVGAAVVMNPRTGAVLALAGAPAYDNNAYTPPIDWATLRAEIEAPGVPLLHQAVQHPAPPGSTFKLVTAAANAEHEIIPPNRVIPTGASYNLGGHSFANWRPMPPHNMIDAIAWSNNVYFYDLAWRLGPDRLISTAQQLGVGQRTGIDLPGESPGMLSTPESVEQAGGTWYGGATVILGIGQGPVVATPMQAARWTAGLATGEMVTPRLAATLGADGEVETPDPEPLSFADQLGPVRDGMRAAVTGGTAAQLGVLPVEAGGKTGSAENPASPLDGPDSWFTAVAPLDDPEVVVTVYVRGGGMGSETSGPVARQLLEHYFD</sequence>
<feature type="domain" description="Penicillin-binding protein transpeptidase" evidence="13">
    <location>
        <begin position="629"/>
        <end position="942"/>
    </location>
</feature>
<protein>
    <submittedName>
        <fullName evidence="15">Cell division protein</fullName>
    </submittedName>
</protein>
<dbReference type="GO" id="GO:0009252">
    <property type="term" value="P:peptidoglycan biosynthetic process"/>
    <property type="evidence" value="ECO:0007669"/>
    <property type="project" value="UniProtKB-KW"/>
</dbReference>
<dbReference type="InterPro" id="IPR012338">
    <property type="entry name" value="Beta-lactam/transpept-like"/>
</dbReference>
<evidence type="ECO:0000256" key="3">
    <source>
        <dbReference type="ARBA" id="ARBA00004236"/>
    </source>
</evidence>
<comment type="caution">
    <text evidence="15">The sequence shown here is derived from an EMBL/GenBank/DDBJ whole genome shotgun (WGS) entry which is preliminary data.</text>
</comment>
<keyword evidence="16" id="KW-1185">Reference proteome</keyword>
<evidence type="ECO:0000256" key="1">
    <source>
        <dbReference type="ARBA" id="ARBA00004141"/>
    </source>
</evidence>
<dbReference type="InterPro" id="IPR001182">
    <property type="entry name" value="FtsW/RodA"/>
</dbReference>
<organism evidence="15 16">
    <name type="scientific">Phytoactinopolyspora mesophila</name>
    <dbReference type="NCBI Taxonomy" id="2650750"/>
    <lineage>
        <taxon>Bacteria</taxon>
        <taxon>Bacillati</taxon>
        <taxon>Actinomycetota</taxon>
        <taxon>Actinomycetes</taxon>
        <taxon>Jiangellales</taxon>
        <taxon>Jiangellaceae</taxon>
        <taxon>Phytoactinopolyspora</taxon>
    </lineage>
</organism>
<comment type="similarity">
    <text evidence="4">Belongs to the transpeptidase family.</text>
</comment>
<feature type="transmembrane region" description="Helical" evidence="12">
    <location>
        <begin position="338"/>
        <end position="358"/>
    </location>
</feature>
<keyword evidence="15" id="KW-0132">Cell division</keyword>
<evidence type="ECO:0000256" key="4">
    <source>
        <dbReference type="ARBA" id="ARBA00007171"/>
    </source>
</evidence>
<dbReference type="InterPro" id="IPR050515">
    <property type="entry name" value="Beta-lactam/transpept"/>
</dbReference>
<evidence type="ECO:0000259" key="13">
    <source>
        <dbReference type="Pfam" id="PF00905"/>
    </source>
</evidence>
<evidence type="ECO:0000256" key="9">
    <source>
        <dbReference type="ARBA" id="ARBA00022989"/>
    </source>
</evidence>
<evidence type="ECO:0000256" key="11">
    <source>
        <dbReference type="ARBA" id="ARBA00023316"/>
    </source>
</evidence>
<dbReference type="PANTHER" id="PTHR30627:SF2">
    <property type="entry name" value="PEPTIDOGLYCAN D,D-TRANSPEPTIDASE MRDA"/>
    <property type="match status" value="1"/>
</dbReference>
<evidence type="ECO:0000256" key="5">
    <source>
        <dbReference type="ARBA" id="ARBA00022475"/>
    </source>
</evidence>
<name>A0A7K3LYL0_9ACTN</name>
<keyword evidence="8" id="KW-0573">Peptidoglycan synthesis</keyword>
<feature type="transmembrane region" description="Helical" evidence="12">
    <location>
        <begin position="141"/>
        <end position="157"/>
    </location>
</feature>
<keyword evidence="7" id="KW-0133">Cell shape</keyword>
<feature type="transmembrane region" description="Helical" evidence="12">
    <location>
        <begin position="382"/>
        <end position="402"/>
    </location>
</feature>
<dbReference type="InterPro" id="IPR001460">
    <property type="entry name" value="PCN-bd_Tpept"/>
</dbReference>
<keyword evidence="11" id="KW-0961">Cell wall biogenesis/degradation</keyword>
<dbReference type="GO" id="GO:0071972">
    <property type="term" value="F:peptidoglycan L,D-transpeptidase activity"/>
    <property type="evidence" value="ECO:0007669"/>
    <property type="project" value="TreeGrafter"/>
</dbReference>
<dbReference type="GO" id="GO:0071555">
    <property type="term" value="P:cell wall organization"/>
    <property type="evidence" value="ECO:0007669"/>
    <property type="project" value="UniProtKB-KW"/>
</dbReference>
<proteinExistence type="inferred from homology"/>
<dbReference type="Proteomes" id="UP000460435">
    <property type="component" value="Unassembled WGS sequence"/>
</dbReference>
<dbReference type="AlphaFoldDB" id="A0A7K3LYL0"/>
<evidence type="ECO:0000313" key="15">
    <source>
        <dbReference type="EMBL" id="NDL56123.1"/>
    </source>
</evidence>
<feature type="transmembrane region" description="Helical" evidence="12">
    <location>
        <begin position="80"/>
        <end position="99"/>
    </location>
</feature>
<dbReference type="SUPFAM" id="SSF56601">
    <property type="entry name" value="beta-lactamase/transpeptidase-like"/>
    <property type="match status" value="1"/>
</dbReference>
<evidence type="ECO:0000313" key="16">
    <source>
        <dbReference type="Proteomes" id="UP000460435"/>
    </source>
</evidence>
<feature type="transmembrane region" description="Helical" evidence="12">
    <location>
        <begin position="272"/>
        <end position="292"/>
    </location>
</feature>